<proteinExistence type="predicted"/>
<feature type="compositionally biased region" description="Polar residues" evidence="1">
    <location>
        <begin position="220"/>
        <end position="243"/>
    </location>
</feature>
<comment type="caution">
    <text evidence="3">The sequence shown here is derived from an EMBL/GenBank/DDBJ whole genome shotgun (WGS) entry which is preliminary data.</text>
</comment>
<dbReference type="OMA" id="AKNITMS"/>
<name>Q4N9H1_THEPA</name>
<dbReference type="Proteomes" id="UP000001949">
    <property type="component" value="Unassembled WGS sequence"/>
</dbReference>
<dbReference type="VEuPathDB" id="PiroplasmaDB:TpMuguga_01g00143"/>
<keyword evidence="2" id="KW-1133">Transmembrane helix</keyword>
<keyword evidence="4" id="KW-1185">Reference proteome</keyword>
<keyword evidence="2" id="KW-0472">Membrane</keyword>
<feature type="transmembrane region" description="Helical" evidence="2">
    <location>
        <begin position="7"/>
        <end position="27"/>
    </location>
</feature>
<dbReference type="EMBL" id="AAGK01000001">
    <property type="protein sequence ID" value="EAN33387.1"/>
    <property type="molecule type" value="Genomic_DNA"/>
</dbReference>
<dbReference type="GeneID" id="3502638"/>
<accession>Q4N9H1</accession>
<sequence length="829" mass="93068">MKILNVVFLIYLFFNKLIFLTKIATFVQSLSIYDEILPLNLTGTRSYAVFDLFHDSDDYYPLGLSVKTINSTDKEFSVDDLIVFGKDVRIVFGDRCVSLSSFAKNITMSLSRDNLKYTVKINYDLQGSKITKRYKQTSATLPGDVKCFKFVEVIQGESDSDVLGKPALESFKALDVEHESETDEATGAGADRQSVFTTRPITAGTGRSITLYGPTPPATPSTQLEATPSTQREVTPAVQTPEPTTHRRSAGTSRPTFASSGSRAISLYSHHQLVSSTSDDTAASSEITVAPSSEISVTPSSEISVTPSKAIVTTSEPKTKSAQFIEVTKDDLSGTEGYVDAEVVKAGPLDFRCVLFKNTNNLYDKLSFNQYKLDLPKGAESFEICYTRSVPKTESISRASKNYRIVVSSQISSITVEQFYICKKEFFDSGLYPFHDYNFFQKLKTYPERRVKSDSNPASSSEFILNMDNFQPSDDSFLEKVNCGKCVVYRYIDGLEIDNRMGTVTALKFGNFNFKIPEGKRFIMASLCTQFLTTKHVTVMMRELFLYENRVFYSVDGSKYQERKFLEDEERLQLINLTSKVWHKRESNGKMGPIDNPVDDEVQVLCLNQFVKTNTPKIHKACKKLDKLDNFKLLFTDGNFTNLAFKKRAAKSSIIIGNVMFDLKTDNDEDQFIYISHPPNEPVNVLVLGPKSETHSVGEKDPGSNLFGPMTDSLAKVQPGSSKKHLNIGAYNTTMYDITWNFSDFLKKHYLYPSQFPQYCLGDIVFNNLRILSHKDEGYKHISATDRKQLTTVTVTTILGDSRLVLLVKVDAERNTVVEVLEQPTGQSD</sequence>
<dbReference type="AlphaFoldDB" id="Q4N9H1"/>
<feature type="compositionally biased region" description="Polar residues" evidence="1">
    <location>
        <begin position="250"/>
        <end position="259"/>
    </location>
</feature>
<evidence type="ECO:0000313" key="4">
    <source>
        <dbReference type="Proteomes" id="UP000001949"/>
    </source>
</evidence>
<evidence type="ECO:0000256" key="1">
    <source>
        <dbReference type="SAM" id="MobiDB-lite"/>
    </source>
</evidence>
<keyword evidence="2" id="KW-0812">Transmembrane</keyword>
<reference evidence="3 4" key="1">
    <citation type="journal article" date="2005" name="Science">
        <title>Genome sequence of Theileria parva, a bovine pathogen that transforms lymphocytes.</title>
        <authorList>
            <person name="Gardner M.J."/>
            <person name="Bishop R."/>
            <person name="Shah T."/>
            <person name="de Villiers E.P."/>
            <person name="Carlton J.M."/>
            <person name="Hall N."/>
            <person name="Ren Q."/>
            <person name="Paulsen I.T."/>
            <person name="Pain A."/>
            <person name="Berriman M."/>
            <person name="Wilson R.J.M."/>
            <person name="Sato S."/>
            <person name="Ralph S.A."/>
            <person name="Mann D.J."/>
            <person name="Xiong Z."/>
            <person name="Shallom S.J."/>
            <person name="Weidman J."/>
            <person name="Jiang L."/>
            <person name="Lynn J."/>
            <person name="Weaver B."/>
            <person name="Shoaibi A."/>
            <person name="Domingo A.R."/>
            <person name="Wasawo D."/>
            <person name="Crabtree J."/>
            <person name="Wortman J.R."/>
            <person name="Haas B."/>
            <person name="Angiuoli S.V."/>
            <person name="Creasy T.H."/>
            <person name="Lu C."/>
            <person name="Suh B."/>
            <person name="Silva J.C."/>
            <person name="Utterback T.R."/>
            <person name="Feldblyum T.V."/>
            <person name="Pertea M."/>
            <person name="Allen J."/>
            <person name="Nierman W.C."/>
            <person name="Taracha E.L.N."/>
            <person name="Salzberg S.L."/>
            <person name="White O.R."/>
            <person name="Fitzhugh H.A."/>
            <person name="Morzaria S."/>
            <person name="Venter J.C."/>
            <person name="Fraser C.M."/>
            <person name="Nene V."/>
        </authorList>
    </citation>
    <scope>NUCLEOTIDE SEQUENCE [LARGE SCALE GENOMIC DNA]</scope>
    <source>
        <strain evidence="3 4">Muguga</strain>
    </source>
</reference>
<protein>
    <submittedName>
        <fullName evidence="3">Uncharacterized protein</fullName>
    </submittedName>
</protein>
<gene>
    <name evidence="3" type="ordered locus">TP01_0143</name>
</gene>
<feature type="compositionally biased region" description="Polar residues" evidence="1">
    <location>
        <begin position="194"/>
        <end position="208"/>
    </location>
</feature>
<dbReference type="RefSeq" id="XP_765670.1">
    <property type="nucleotide sequence ID" value="XM_760577.1"/>
</dbReference>
<dbReference type="KEGG" id="tpv:TP01_0143"/>
<feature type="region of interest" description="Disordered" evidence="1">
    <location>
        <begin position="175"/>
        <end position="259"/>
    </location>
</feature>
<dbReference type="eggNOG" id="ENOG502RWN0">
    <property type="taxonomic scope" value="Eukaryota"/>
</dbReference>
<evidence type="ECO:0000313" key="3">
    <source>
        <dbReference type="EMBL" id="EAN33387.1"/>
    </source>
</evidence>
<organism evidence="3 4">
    <name type="scientific">Theileria parva</name>
    <name type="common">East coast fever infection agent</name>
    <dbReference type="NCBI Taxonomy" id="5875"/>
    <lineage>
        <taxon>Eukaryota</taxon>
        <taxon>Sar</taxon>
        <taxon>Alveolata</taxon>
        <taxon>Apicomplexa</taxon>
        <taxon>Aconoidasida</taxon>
        <taxon>Piroplasmida</taxon>
        <taxon>Theileriidae</taxon>
        <taxon>Theileria</taxon>
    </lineage>
</organism>
<dbReference type="InParanoid" id="Q4N9H1"/>
<evidence type="ECO:0000256" key="2">
    <source>
        <dbReference type="SAM" id="Phobius"/>
    </source>
</evidence>